<dbReference type="RefSeq" id="WP_092560842.1">
    <property type="nucleotide sequence ID" value="NZ_FOYZ01000008.1"/>
</dbReference>
<dbReference type="EMBL" id="FOYZ01000008">
    <property type="protein sequence ID" value="SFR87485.1"/>
    <property type="molecule type" value="Genomic_DNA"/>
</dbReference>
<dbReference type="InterPro" id="IPR044872">
    <property type="entry name" value="CcmK/CsoS1_BMC"/>
</dbReference>
<accession>A0A1I6K884</accession>
<feature type="domain" description="BMC" evidence="4">
    <location>
        <begin position="4"/>
        <end position="88"/>
    </location>
</feature>
<dbReference type="PANTHER" id="PTHR33941">
    <property type="entry name" value="PROPANEDIOL UTILIZATION PROTEIN PDUA"/>
    <property type="match status" value="1"/>
</dbReference>
<dbReference type="AlphaFoldDB" id="A0A1I6K884"/>
<dbReference type="PROSITE" id="PS51930">
    <property type="entry name" value="BMC_2"/>
    <property type="match status" value="1"/>
</dbReference>
<evidence type="ECO:0000313" key="6">
    <source>
        <dbReference type="Proteomes" id="UP000199659"/>
    </source>
</evidence>
<evidence type="ECO:0000256" key="2">
    <source>
        <dbReference type="ARBA" id="ARBA00024446"/>
    </source>
</evidence>
<dbReference type="InterPro" id="IPR050575">
    <property type="entry name" value="BMC_shell"/>
</dbReference>
<comment type="similarity">
    <text evidence="3">Belongs to the bacterial microcompartments protein family.</text>
</comment>
<evidence type="ECO:0000256" key="1">
    <source>
        <dbReference type="ARBA" id="ARBA00024322"/>
    </source>
</evidence>
<proteinExistence type="inferred from homology"/>
<dbReference type="GO" id="GO:0031469">
    <property type="term" value="C:bacterial microcompartment"/>
    <property type="evidence" value="ECO:0007669"/>
    <property type="project" value="UniProtKB-SubCell"/>
</dbReference>
<dbReference type="OrthoDB" id="9812608at2"/>
<name>A0A1I6K884_9FIRM</name>
<dbReference type="PANTHER" id="PTHR33941:SF11">
    <property type="entry name" value="BACTERIAL MICROCOMPARTMENT SHELL PROTEIN PDUJ"/>
    <property type="match status" value="1"/>
</dbReference>
<comment type="subcellular location">
    <subcellularLocation>
        <location evidence="1">Bacterial microcompartment</location>
    </subcellularLocation>
</comment>
<dbReference type="CDD" id="cd07045">
    <property type="entry name" value="BMC_CcmK_like"/>
    <property type="match status" value="1"/>
</dbReference>
<reference evidence="5 6" key="1">
    <citation type="submission" date="2016-10" db="EMBL/GenBank/DDBJ databases">
        <authorList>
            <person name="de Groot N.N."/>
        </authorList>
    </citation>
    <scope>NUCLEOTIDE SEQUENCE [LARGE SCALE GENOMIC DNA]</scope>
    <source>
        <strain evidence="5 6">743A</strain>
    </source>
</reference>
<keyword evidence="2" id="KW-1283">Bacterial microcompartment</keyword>
<dbReference type="Pfam" id="PF00936">
    <property type="entry name" value="BMC"/>
    <property type="match status" value="1"/>
</dbReference>
<dbReference type="STRING" id="37658.SAMN05661086_02276"/>
<organism evidence="5 6">
    <name type="scientific">Anaeromicropila populeti</name>
    <dbReference type="NCBI Taxonomy" id="37658"/>
    <lineage>
        <taxon>Bacteria</taxon>
        <taxon>Bacillati</taxon>
        <taxon>Bacillota</taxon>
        <taxon>Clostridia</taxon>
        <taxon>Lachnospirales</taxon>
        <taxon>Lachnospiraceae</taxon>
        <taxon>Anaeromicropila</taxon>
    </lineage>
</organism>
<evidence type="ECO:0000256" key="3">
    <source>
        <dbReference type="PROSITE-ProRule" id="PRU01278"/>
    </source>
</evidence>
<dbReference type="Gene3D" id="3.30.70.1710">
    <property type="match status" value="1"/>
</dbReference>
<evidence type="ECO:0000313" key="5">
    <source>
        <dbReference type="EMBL" id="SFR87485.1"/>
    </source>
</evidence>
<dbReference type="SMART" id="SM00877">
    <property type="entry name" value="BMC"/>
    <property type="match status" value="1"/>
</dbReference>
<keyword evidence="6" id="KW-1185">Reference proteome</keyword>
<gene>
    <name evidence="5" type="ORF">SAMN05661086_02276</name>
</gene>
<evidence type="ECO:0000259" key="4">
    <source>
        <dbReference type="PROSITE" id="PS51930"/>
    </source>
</evidence>
<dbReference type="InterPro" id="IPR000249">
    <property type="entry name" value="BMC_dom"/>
</dbReference>
<dbReference type="SUPFAM" id="SSF143414">
    <property type="entry name" value="CcmK-like"/>
    <property type="match status" value="1"/>
</dbReference>
<dbReference type="InterPro" id="IPR037233">
    <property type="entry name" value="CcmK-like_sf"/>
</dbReference>
<protein>
    <submittedName>
        <fullName evidence="5">BMC domain-containing protein</fullName>
    </submittedName>
</protein>
<sequence>MLKAIGFIETNGLVGNIEATDAMLKAADVEFVGSQTIGAGLVCVVVTGEVGAVKAATEAGAEAASRVGELVGVHVIPRPHPDLEKIMPPKGPAA</sequence>
<dbReference type="Proteomes" id="UP000199659">
    <property type="component" value="Unassembled WGS sequence"/>
</dbReference>